<proteinExistence type="predicted"/>
<sequence>MEIFVYSRGTVERVAPREGDDAEYFRRYRPNMRVYRTMLETYHDERDADIAARNPARA</sequence>
<name>A0ABT5EQX7_9BACT</name>
<evidence type="ECO:0000313" key="2">
    <source>
        <dbReference type="Proteomes" id="UP001221411"/>
    </source>
</evidence>
<keyword evidence="2" id="KW-1185">Reference proteome</keyword>
<organism evidence="1 2">
    <name type="scientific">Polyangium mundeleinium</name>
    <dbReference type="NCBI Taxonomy" id="2995306"/>
    <lineage>
        <taxon>Bacteria</taxon>
        <taxon>Pseudomonadati</taxon>
        <taxon>Myxococcota</taxon>
        <taxon>Polyangia</taxon>
        <taxon>Polyangiales</taxon>
        <taxon>Polyangiaceae</taxon>
        <taxon>Polyangium</taxon>
    </lineage>
</organism>
<dbReference type="EMBL" id="JAQNDO010000001">
    <property type="protein sequence ID" value="MDC0744223.1"/>
    <property type="molecule type" value="Genomic_DNA"/>
</dbReference>
<gene>
    <name evidence="1" type="ORF">POL67_23025</name>
</gene>
<protein>
    <submittedName>
        <fullName evidence="1">Uncharacterized protein</fullName>
    </submittedName>
</protein>
<dbReference type="RefSeq" id="WP_271920515.1">
    <property type="nucleotide sequence ID" value="NZ_JAQNDO010000001.1"/>
</dbReference>
<dbReference type="Proteomes" id="UP001221411">
    <property type="component" value="Unassembled WGS sequence"/>
</dbReference>
<evidence type="ECO:0000313" key="1">
    <source>
        <dbReference type="EMBL" id="MDC0744223.1"/>
    </source>
</evidence>
<comment type="caution">
    <text evidence="1">The sequence shown here is derived from an EMBL/GenBank/DDBJ whole genome shotgun (WGS) entry which is preliminary data.</text>
</comment>
<reference evidence="1 2" key="1">
    <citation type="submission" date="2022-11" db="EMBL/GenBank/DDBJ databases">
        <title>Minimal conservation of predation-associated metabolite biosynthetic gene clusters underscores biosynthetic potential of Myxococcota including descriptions for ten novel species: Archangium lansinium sp. nov., Myxococcus landrumus sp. nov., Nannocystis bai.</title>
        <authorList>
            <person name="Ahearne A."/>
            <person name="Stevens C."/>
            <person name="Dowd S."/>
        </authorList>
    </citation>
    <scope>NUCLEOTIDE SEQUENCE [LARGE SCALE GENOMIC DNA]</scope>
    <source>
        <strain evidence="1 2">RJM3</strain>
    </source>
</reference>
<accession>A0ABT5EQX7</accession>